<organism evidence="6 7">
    <name type="scientific">Haplochromis burtoni</name>
    <name type="common">Burton's mouthbrooder</name>
    <name type="synonym">Chromis burtoni</name>
    <dbReference type="NCBI Taxonomy" id="8153"/>
    <lineage>
        <taxon>Eukaryota</taxon>
        <taxon>Metazoa</taxon>
        <taxon>Chordata</taxon>
        <taxon>Craniata</taxon>
        <taxon>Vertebrata</taxon>
        <taxon>Euteleostomi</taxon>
        <taxon>Actinopterygii</taxon>
        <taxon>Neopterygii</taxon>
        <taxon>Teleostei</taxon>
        <taxon>Neoteleostei</taxon>
        <taxon>Acanthomorphata</taxon>
        <taxon>Ovalentaria</taxon>
        <taxon>Cichlomorphae</taxon>
        <taxon>Cichliformes</taxon>
        <taxon>Cichlidae</taxon>
        <taxon>African cichlids</taxon>
        <taxon>Pseudocrenilabrinae</taxon>
        <taxon>Haplochromini</taxon>
        <taxon>Haplochromis</taxon>
    </lineage>
</organism>
<accession>A0A3Q2W4F0</accession>
<keyword evidence="7" id="KW-1185">Reference proteome</keyword>
<dbReference type="InterPro" id="IPR003598">
    <property type="entry name" value="Ig_sub2"/>
</dbReference>
<dbReference type="GO" id="GO:0005737">
    <property type="term" value="C:cytoplasm"/>
    <property type="evidence" value="ECO:0007669"/>
    <property type="project" value="UniProtKB-SubCell"/>
</dbReference>
<dbReference type="STRING" id="8153.ENSHBUP00000019420"/>
<dbReference type="SMART" id="SM00409">
    <property type="entry name" value="IG"/>
    <property type="match status" value="1"/>
</dbReference>
<evidence type="ECO:0000259" key="5">
    <source>
        <dbReference type="PROSITE" id="PS50835"/>
    </source>
</evidence>
<reference evidence="6" key="1">
    <citation type="submission" date="2025-08" db="UniProtKB">
        <authorList>
            <consortium name="Ensembl"/>
        </authorList>
    </citation>
    <scope>IDENTIFICATION</scope>
</reference>
<dbReference type="InterPro" id="IPR013098">
    <property type="entry name" value="Ig_I-set"/>
</dbReference>
<protein>
    <recommendedName>
        <fullName evidence="5">Ig-like domain-containing protein</fullName>
    </recommendedName>
</protein>
<dbReference type="Gene3D" id="2.60.40.10">
    <property type="entry name" value="Immunoglobulins"/>
    <property type="match status" value="1"/>
</dbReference>
<dbReference type="InterPro" id="IPR036179">
    <property type="entry name" value="Ig-like_dom_sf"/>
</dbReference>
<dbReference type="Proteomes" id="UP000264840">
    <property type="component" value="Unplaced"/>
</dbReference>
<dbReference type="GO" id="GO:0004672">
    <property type="term" value="F:protein kinase activity"/>
    <property type="evidence" value="ECO:0007669"/>
    <property type="project" value="TreeGrafter"/>
</dbReference>
<dbReference type="AlphaFoldDB" id="A0A3Q2W4F0"/>
<feature type="compositionally biased region" description="Polar residues" evidence="4">
    <location>
        <begin position="38"/>
        <end position="73"/>
    </location>
</feature>
<reference evidence="6" key="2">
    <citation type="submission" date="2025-09" db="UniProtKB">
        <authorList>
            <consortium name="Ensembl"/>
        </authorList>
    </citation>
    <scope>IDENTIFICATION</scope>
</reference>
<evidence type="ECO:0000256" key="2">
    <source>
        <dbReference type="ARBA" id="ARBA00022490"/>
    </source>
</evidence>
<dbReference type="InterPro" id="IPR007110">
    <property type="entry name" value="Ig-like_dom"/>
</dbReference>
<feature type="compositionally biased region" description="Basic and acidic residues" evidence="4">
    <location>
        <begin position="433"/>
        <end position="448"/>
    </location>
</feature>
<keyword evidence="2" id="KW-0963">Cytoplasm</keyword>
<evidence type="ECO:0000256" key="1">
    <source>
        <dbReference type="ARBA" id="ARBA00004496"/>
    </source>
</evidence>
<feature type="region of interest" description="Disordered" evidence="4">
    <location>
        <begin position="419"/>
        <end position="481"/>
    </location>
</feature>
<name>A0A3Q2W4F0_HAPBU</name>
<feature type="compositionally biased region" description="Basic and acidic residues" evidence="4">
    <location>
        <begin position="346"/>
        <end position="362"/>
    </location>
</feature>
<evidence type="ECO:0000256" key="3">
    <source>
        <dbReference type="ARBA" id="ARBA00023319"/>
    </source>
</evidence>
<dbReference type="PANTHER" id="PTHR47633:SF8">
    <property type="entry name" value="SPEG NEIGHBOR PROTEIN"/>
    <property type="match status" value="1"/>
</dbReference>
<sequence>MTQTDIYLHLITPPKPSPLHQSSNFTPPLFPLNPYPSRLQTADESQGLSSYVPLSSPQPPLTTHKNSISTQKQDSSKVKPSGPQTSNTGQSSGTNSAVMTPKLARAGPKIFDKVLAFEERRVDLPRGAASFNSDESGKKTGGPSKDESRILQGAAQKRAVFKQRASSLEDKTNYSQKIQNYQSKFTEELQRIKKLVGKPSLKKAYSTEQLSQKDRLHTGKLEPIPAQVVKKLEARERALEEGKVGEREGGSIWKNSQQAQGKDPGNQRSSPEKEKMTQSDLHGKPVDSARKIYVTTATPPVHQLPGQPLPIATKTSLIRETLQSSLAADKDTLVNTSHKSSSSSRVDSKRDTNMDNKTDHRSPGPTGKRASPVTVREPGPQFPPKPPLLTPSPNPSISPLLKRRKAEVGRTSPAMKVNIPTILVEDEPMETESVPHRSNEGREREGRVHKSKKGRSAQRKSADEGSSSDDSYLSADDEPAEAPRFEKPLEDTTAPSASEVTLQCIITGSPTPTVTWRKNNVEIRCDAFHVVKAEGEKHSLVIKEMRLSNAGSYCATAVNAAGRASCSATLYIQSGEAGPEPAFKPCAILEILVSIRLPSKYTACIANTNTDTDNFNL</sequence>
<feature type="compositionally biased region" description="Basic and acidic residues" evidence="4">
    <location>
        <begin position="239"/>
        <end position="249"/>
    </location>
</feature>
<dbReference type="PANTHER" id="PTHR47633">
    <property type="entry name" value="IMMUNOGLOBULIN"/>
    <property type="match status" value="1"/>
</dbReference>
<comment type="subcellular location">
    <subcellularLocation>
        <location evidence="1">Cytoplasm</location>
    </subcellularLocation>
</comment>
<evidence type="ECO:0000313" key="7">
    <source>
        <dbReference type="Proteomes" id="UP000264840"/>
    </source>
</evidence>
<feature type="compositionally biased region" description="Pro residues" evidence="4">
    <location>
        <begin position="380"/>
        <end position="396"/>
    </location>
</feature>
<feature type="compositionally biased region" description="Low complexity" evidence="4">
    <location>
        <begin position="464"/>
        <end position="474"/>
    </location>
</feature>
<dbReference type="InterPro" id="IPR013783">
    <property type="entry name" value="Ig-like_fold"/>
</dbReference>
<dbReference type="FunFam" id="2.60.40.10:FF:000425">
    <property type="entry name" value="Myosin light chain kinase"/>
    <property type="match status" value="1"/>
</dbReference>
<proteinExistence type="predicted"/>
<feature type="region of interest" description="Disordered" evidence="4">
    <location>
        <begin position="127"/>
        <end position="148"/>
    </location>
</feature>
<feature type="region of interest" description="Disordered" evidence="4">
    <location>
        <begin position="1"/>
        <end position="97"/>
    </location>
</feature>
<dbReference type="SMART" id="SM00408">
    <property type="entry name" value="IGc2"/>
    <property type="match status" value="1"/>
</dbReference>
<dbReference type="GeneTree" id="ENSGT00940000163418"/>
<dbReference type="Ensembl" id="ENSHBUT00000028763.1">
    <property type="protein sequence ID" value="ENSHBUP00000019420.1"/>
    <property type="gene ID" value="ENSHBUG00000021574.1"/>
</dbReference>
<feature type="region of interest" description="Disordered" evidence="4">
    <location>
        <begin position="329"/>
        <end position="399"/>
    </location>
</feature>
<dbReference type="PROSITE" id="PS50835">
    <property type="entry name" value="IG_LIKE"/>
    <property type="match status" value="1"/>
</dbReference>
<dbReference type="InterPro" id="IPR003599">
    <property type="entry name" value="Ig_sub"/>
</dbReference>
<dbReference type="Pfam" id="PF07679">
    <property type="entry name" value="I-set"/>
    <property type="match status" value="1"/>
</dbReference>
<dbReference type="SUPFAM" id="SSF48726">
    <property type="entry name" value="Immunoglobulin"/>
    <property type="match status" value="1"/>
</dbReference>
<feature type="compositionally biased region" description="Basic and acidic residues" evidence="4">
    <location>
        <begin position="270"/>
        <end position="290"/>
    </location>
</feature>
<feature type="compositionally biased region" description="Low complexity" evidence="4">
    <location>
        <begin position="81"/>
        <end position="96"/>
    </location>
</feature>
<feature type="region of interest" description="Disordered" evidence="4">
    <location>
        <begin position="239"/>
        <end position="308"/>
    </location>
</feature>
<evidence type="ECO:0000313" key="6">
    <source>
        <dbReference type="Ensembl" id="ENSHBUP00000019420.1"/>
    </source>
</evidence>
<keyword evidence="3" id="KW-0393">Immunoglobulin domain</keyword>
<feature type="compositionally biased region" description="Basic residues" evidence="4">
    <location>
        <begin position="449"/>
        <end position="458"/>
    </location>
</feature>
<evidence type="ECO:0000256" key="4">
    <source>
        <dbReference type="SAM" id="MobiDB-lite"/>
    </source>
</evidence>
<feature type="domain" description="Ig-like" evidence="5">
    <location>
        <begin position="483"/>
        <end position="571"/>
    </location>
</feature>